<evidence type="ECO:0000259" key="1">
    <source>
        <dbReference type="Pfam" id="PF11826"/>
    </source>
</evidence>
<name>A0ABX5H2D1_PHOAN</name>
<sequence length="685" mass="78430">MTSIFVKDISSDSKKNTSFLFISDEDKQSLVSVDPSLVSITKTQQKILGLLLNSYSYLDHQNTVTYEELALVFDIKVQTLRSSIRKLRNLGILINLPFMFSNANKIAGKGLSYDQFDFDKIKSLTEDQSKSDQIKANISERRNEISSYGPQRMLKKLNIGVNNQARIKKNTDISTVPVVQPSGSFLLSQLSSKQQRPRGLKAKRLKEGQIYSQESKEVLVKSSDGQTLRAIVTSRSYSGLMDPADLQVLLAIYALTYRYHFFNINQYFEDEKMPAPMTPIYVDDIVLLIGRSLGGPNREYVRDCIRSINDTEHDTSFLDALEIQIDHTVKQMYINEGNVFRNFHKCVALSEEKPKIVNGRRVLGTSSIYMIALPDSIFESLMSNQLLLSFPVGSLSLPPLLFTLYMRFRAKCKKQKNLEEGKTGFNESLRHTYSDLASKTESYSKFKSNLQRCLDDLHKKTQIHLSSFFDADSSTYRFNLYGYHAELSFEEDFYKVVCHEKEMLSCCNSEISDLNKSAPVVFNELSSLYKDQISPVAKKHLTAISTTSKRRFDVVYTLIDGSKHSIHKYATNSEIDKLAHEIIKVTKNDHELMLLHEAICDDLNQISGMSLQLETESFAVTNEFYDELMSMFEFNYEYIDHVTLCNRITRKQSCHQEIYNCILNGSEPSIPLLKFMNELSMLELR</sequence>
<proteinExistence type="predicted"/>
<comment type="caution">
    <text evidence="2">The sequence shown here is derived from an EMBL/GenBank/DDBJ whole genome shotgun (WGS) entry which is preliminary data.</text>
</comment>
<dbReference type="EMBL" id="PYOU01000014">
    <property type="protein sequence ID" value="PSX07103.1"/>
    <property type="molecule type" value="Genomic_DNA"/>
</dbReference>
<dbReference type="Proteomes" id="UP000240989">
    <property type="component" value="Unassembled WGS sequence"/>
</dbReference>
<evidence type="ECO:0000313" key="3">
    <source>
        <dbReference type="Proteomes" id="UP000240989"/>
    </source>
</evidence>
<organism evidence="2 3">
    <name type="scientific">Photobacterium angustum</name>
    <dbReference type="NCBI Taxonomy" id="661"/>
    <lineage>
        <taxon>Bacteria</taxon>
        <taxon>Pseudomonadati</taxon>
        <taxon>Pseudomonadota</taxon>
        <taxon>Gammaproteobacteria</taxon>
        <taxon>Vibrionales</taxon>
        <taxon>Vibrionaceae</taxon>
        <taxon>Photobacterium</taxon>
    </lineage>
</organism>
<keyword evidence="3" id="KW-1185">Reference proteome</keyword>
<protein>
    <recommendedName>
        <fullName evidence="1">Replication initiator protein RctB central region domain-containing protein</fullName>
    </recommendedName>
</protein>
<dbReference type="Pfam" id="PF11826">
    <property type="entry name" value="RctB_central"/>
    <property type="match status" value="1"/>
</dbReference>
<dbReference type="InterPro" id="IPR021781">
    <property type="entry name" value="RctB_central_dom"/>
</dbReference>
<accession>A0ABX5H2D1</accession>
<evidence type="ECO:0000313" key="2">
    <source>
        <dbReference type="EMBL" id="PSX07103.1"/>
    </source>
</evidence>
<dbReference type="RefSeq" id="WP_045152741.1">
    <property type="nucleotide sequence ID" value="NZ_JZSW01000007.1"/>
</dbReference>
<gene>
    <name evidence="2" type="ORF">C0W27_16160</name>
</gene>
<feature type="domain" description="Replication initiator protein RctB central region" evidence="1">
    <location>
        <begin position="227"/>
        <end position="417"/>
    </location>
</feature>
<reference evidence="2 3" key="1">
    <citation type="submission" date="2018-01" db="EMBL/GenBank/DDBJ databases">
        <title>Whole genome sequencing of Histamine producing bacteria.</title>
        <authorList>
            <person name="Butler K."/>
        </authorList>
    </citation>
    <scope>NUCLEOTIDE SEQUENCE [LARGE SCALE GENOMIC DNA]</scope>
    <source>
        <strain evidence="2 3">A6-1</strain>
    </source>
</reference>